<reference evidence="2 3" key="1">
    <citation type="submission" date="2015-03" db="EMBL/GenBank/DDBJ databases">
        <authorList>
            <person name="Krishnan R."/>
            <person name="Midha S."/>
            <person name="Patil P.B."/>
            <person name="Rameshkumar N."/>
        </authorList>
    </citation>
    <scope>NUCLEOTIDE SEQUENCE [LARGE SCALE GENOMIC DNA]</scope>
    <source>
        <strain evidence="2 3">L1E11</strain>
    </source>
</reference>
<keyword evidence="3" id="KW-1185">Reference proteome</keyword>
<organism evidence="2 3">
    <name type="scientific">Pokkaliibacter plantistimulans</name>
    <dbReference type="NCBI Taxonomy" id="1635171"/>
    <lineage>
        <taxon>Bacteria</taxon>
        <taxon>Pseudomonadati</taxon>
        <taxon>Pseudomonadota</taxon>
        <taxon>Gammaproteobacteria</taxon>
        <taxon>Oceanospirillales</taxon>
        <taxon>Balneatrichaceae</taxon>
        <taxon>Pokkaliibacter</taxon>
    </lineage>
</organism>
<comment type="caution">
    <text evidence="2">The sequence shown here is derived from an EMBL/GenBank/DDBJ whole genome shotgun (WGS) entry which is preliminary data.</text>
</comment>
<proteinExistence type="predicted"/>
<accession>A0ABX5LVS4</accession>
<evidence type="ECO:0000313" key="3">
    <source>
        <dbReference type="Proteomes" id="UP000248090"/>
    </source>
</evidence>
<gene>
    <name evidence="2" type="ORF">WH50_15325</name>
</gene>
<dbReference type="Proteomes" id="UP000248090">
    <property type="component" value="Unassembled WGS sequence"/>
</dbReference>
<dbReference type="EMBL" id="LAPT01000076">
    <property type="protein sequence ID" value="PXF30436.1"/>
    <property type="molecule type" value="Genomic_DNA"/>
</dbReference>
<sequence>MALRQALDEDRPPRPASLHADPVGMAEEGLAFSQAWARLNMHPDLSRCAAGVAAQVVEDAARALIPMVRRARGVLDESVSHADLQAVMCPDRSGLFALCERYTAHYLDVMSPITWTLVFDRQAQLHRSAIPREWVGRDARMIAIVQLVRERQLRMDDSLGATLIRLLGFSAERVSGLLVAAQGLLAGEDAERAEGEQA</sequence>
<protein>
    <submittedName>
        <fullName evidence="2">Uncharacterized protein</fullName>
    </submittedName>
</protein>
<feature type="region of interest" description="Disordered" evidence="1">
    <location>
        <begin position="1"/>
        <end position="21"/>
    </location>
</feature>
<evidence type="ECO:0000313" key="2">
    <source>
        <dbReference type="EMBL" id="PXF30436.1"/>
    </source>
</evidence>
<evidence type="ECO:0000256" key="1">
    <source>
        <dbReference type="SAM" id="MobiDB-lite"/>
    </source>
</evidence>
<name>A0ABX5LVS4_9GAMM</name>
<feature type="compositionally biased region" description="Basic and acidic residues" evidence="1">
    <location>
        <begin position="1"/>
        <end position="13"/>
    </location>
</feature>